<evidence type="ECO:0000259" key="2">
    <source>
        <dbReference type="Pfam" id="PF00248"/>
    </source>
</evidence>
<dbReference type="Gene3D" id="3.20.20.100">
    <property type="entry name" value="NADP-dependent oxidoreductase domain"/>
    <property type="match status" value="1"/>
</dbReference>
<dbReference type="CDD" id="cd19094">
    <property type="entry name" value="AKR_Tas-like"/>
    <property type="match status" value="1"/>
</dbReference>
<dbReference type="Pfam" id="PF00248">
    <property type="entry name" value="Aldo_ket_red"/>
    <property type="match status" value="1"/>
</dbReference>
<comment type="caution">
    <text evidence="3">The sequence shown here is derived from an EMBL/GenBank/DDBJ whole genome shotgun (WGS) entry which is preliminary data.</text>
</comment>
<reference evidence="4" key="1">
    <citation type="journal article" date="2019" name="Int. J. Syst. Evol. Microbiol.">
        <title>The Global Catalogue of Microorganisms (GCM) 10K type strain sequencing project: providing services to taxonomists for standard genome sequencing and annotation.</title>
        <authorList>
            <consortium name="The Broad Institute Genomics Platform"/>
            <consortium name="The Broad Institute Genome Sequencing Center for Infectious Disease"/>
            <person name="Wu L."/>
            <person name="Ma J."/>
        </authorList>
    </citation>
    <scope>NUCLEOTIDE SEQUENCE [LARGE SCALE GENOMIC DNA]</scope>
    <source>
        <strain evidence="4">CCUG 61485</strain>
    </source>
</reference>
<dbReference type="PANTHER" id="PTHR43364:SF4">
    <property type="entry name" value="NAD(P)-LINKED OXIDOREDUCTASE SUPERFAMILY PROTEIN"/>
    <property type="match status" value="1"/>
</dbReference>
<dbReference type="InterPro" id="IPR050523">
    <property type="entry name" value="AKR_Detox_Biosynth"/>
</dbReference>
<dbReference type="PANTHER" id="PTHR43364">
    <property type="entry name" value="NADH-SPECIFIC METHYLGLYOXAL REDUCTASE-RELATED"/>
    <property type="match status" value="1"/>
</dbReference>
<dbReference type="RefSeq" id="WP_377175923.1">
    <property type="nucleotide sequence ID" value="NZ_JBHTMY010000002.1"/>
</dbReference>
<proteinExistence type="predicted"/>
<dbReference type="SUPFAM" id="SSF51430">
    <property type="entry name" value="NAD(P)-linked oxidoreductase"/>
    <property type="match status" value="1"/>
</dbReference>
<dbReference type="InterPro" id="IPR036812">
    <property type="entry name" value="NAD(P)_OxRdtase_dom_sf"/>
</dbReference>
<keyword evidence="1" id="KW-0560">Oxidoreductase</keyword>
<evidence type="ECO:0000256" key="1">
    <source>
        <dbReference type="ARBA" id="ARBA00023002"/>
    </source>
</evidence>
<dbReference type="InterPro" id="IPR023210">
    <property type="entry name" value="NADP_OxRdtase_dom"/>
</dbReference>
<keyword evidence="4" id="KW-1185">Reference proteome</keyword>
<feature type="domain" description="NADP-dependent oxidoreductase" evidence="2">
    <location>
        <begin position="15"/>
        <end position="338"/>
    </location>
</feature>
<name>A0ABW3XYH2_9FLAO</name>
<dbReference type="Proteomes" id="UP001597201">
    <property type="component" value="Unassembled WGS sequence"/>
</dbReference>
<dbReference type="EMBL" id="JBHTMY010000002">
    <property type="protein sequence ID" value="MFD1314379.1"/>
    <property type="molecule type" value="Genomic_DNA"/>
</dbReference>
<organism evidence="3 4">
    <name type="scientific">Namhaeicola litoreus</name>
    <dbReference type="NCBI Taxonomy" id="1052145"/>
    <lineage>
        <taxon>Bacteria</taxon>
        <taxon>Pseudomonadati</taxon>
        <taxon>Bacteroidota</taxon>
        <taxon>Flavobacteriia</taxon>
        <taxon>Flavobacteriales</taxon>
        <taxon>Flavobacteriaceae</taxon>
        <taxon>Namhaeicola</taxon>
    </lineage>
</organism>
<evidence type="ECO:0000313" key="4">
    <source>
        <dbReference type="Proteomes" id="UP001597201"/>
    </source>
</evidence>
<dbReference type="NCBIfam" id="NF007912">
    <property type="entry name" value="PRK10625.1"/>
    <property type="match status" value="1"/>
</dbReference>
<accession>A0ABW3XYH2</accession>
<gene>
    <name evidence="3" type="ORF">ACFQ39_02030</name>
</gene>
<protein>
    <submittedName>
        <fullName evidence="3">NADP(H)-dependent aldo-keto reductase</fullName>
    </submittedName>
</protein>
<evidence type="ECO:0000313" key="3">
    <source>
        <dbReference type="EMBL" id="MFD1314379.1"/>
    </source>
</evidence>
<sequence length="346" mass="39855">MKYSFIPNTNIEVSKICLGTMTYGQQNTEAEAHEQLNYAVERGVNFIDTAEMYSIPGKKETQGSTERYIGSWLKDQKRENLVVATKITGPNIPYFSYIRDDMRYTKKNLQEALHNNLKRLQTDYVDIYQLHWPERNVNMFGQRNYKHNPNDPWKENFKEVIEILDGFVKEGKIRHYGVSNETPYGVMKQLQTSEKYELTRCKTIQNSYSLLNRIFEIHLAEISMRENVGLLAYSPLAFGVLTGKYLNGQKPEGSRLKLFPQYARYSNPQATEQTKAYKKLADKLGISLTHLSLAFVNQQPFVTGNIIGATTMEQLKENIDSINVELSTETLKEIDRIQELSPNPAP</sequence>